<dbReference type="RefSeq" id="WP_204826957.1">
    <property type="nucleotide sequence ID" value="NZ_JBHUGF010000014.1"/>
</dbReference>
<dbReference type="EMBL" id="JBHUGF010000014">
    <property type="protein sequence ID" value="MFD1992806.1"/>
    <property type="molecule type" value="Genomic_DNA"/>
</dbReference>
<feature type="transmembrane region" description="Helical" evidence="1">
    <location>
        <begin position="61"/>
        <end position="79"/>
    </location>
</feature>
<feature type="transmembrane region" description="Helical" evidence="1">
    <location>
        <begin position="9"/>
        <end position="28"/>
    </location>
</feature>
<proteinExistence type="predicted"/>
<protein>
    <submittedName>
        <fullName evidence="2">VC0807 family protein</fullName>
    </submittedName>
</protein>
<dbReference type="NCBIfam" id="NF041646">
    <property type="entry name" value="VC0807_fam"/>
    <property type="match status" value="1"/>
</dbReference>
<keyword evidence="1" id="KW-0472">Membrane</keyword>
<feature type="transmembrane region" description="Helical" evidence="1">
    <location>
        <begin position="34"/>
        <end position="54"/>
    </location>
</feature>
<feature type="transmembrane region" description="Helical" evidence="1">
    <location>
        <begin position="143"/>
        <end position="163"/>
    </location>
</feature>
<evidence type="ECO:0000256" key="1">
    <source>
        <dbReference type="SAM" id="Phobius"/>
    </source>
</evidence>
<reference evidence="3" key="1">
    <citation type="journal article" date="2019" name="Int. J. Syst. Evol. Microbiol.">
        <title>The Global Catalogue of Microorganisms (GCM) 10K type strain sequencing project: providing services to taxonomists for standard genome sequencing and annotation.</title>
        <authorList>
            <consortium name="The Broad Institute Genomics Platform"/>
            <consortium name="The Broad Institute Genome Sequencing Center for Infectious Disease"/>
            <person name="Wu L."/>
            <person name="Ma J."/>
        </authorList>
    </citation>
    <scope>NUCLEOTIDE SEQUENCE [LARGE SCALE GENOMIC DNA]</scope>
    <source>
        <strain evidence="3">CGMCC 1.15067</strain>
    </source>
</reference>
<evidence type="ECO:0000313" key="3">
    <source>
        <dbReference type="Proteomes" id="UP001597403"/>
    </source>
</evidence>
<keyword evidence="3" id="KW-1185">Reference proteome</keyword>
<gene>
    <name evidence="2" type="ORF">ACFSGI_22765</name>
</gene>
<keyword evidence="1" id="KW-0812">Transmembrane</keyword>
<feature type="transmembrane region" description="Helical" evidence="1">
    <location>
        <begin position="169"/>
        <end position="190"/>
    </location>
</feature>
<accession>A0ABW4UZV6</accession>
<sequence>MSHMLSRNYIVFTLVVNGLIPWGMYMLLSPYVGHLMALSIVTLIPLVENVFHFAKHRNLDVFGGLMLMTFILSLVMVLLGGSEKMLLLRESMITGVVGIVFLSSLLLNKPMIYHLASRFTRVTNIEQKWQNAYFRKMMRNMTLIWGVLLVLEACTKVVMIYELSVGEVLALSSVVLYSFVGVAIGLTVVYRRRAVGKMNQQQLSSF</sequence>
<feature type="transmembrane region" description="Helical" evidence="1">
    <location>
        <begin position="91"/>
        <end position="108"/>
    </location>
</feature>
<organism evidence="2 3">
    <name type="scientific">Paenibacillus nicotianae</name>
    <dbReference type="NCBI Taxonomy" id="1526551"/>
    <lineage>
        <taxon>Bacteria</taxon>
        <taxon>Bacillati</taxon>
        <taxon>Bacillota</taxon>
        <taxon>Bacilli</taxon>
        <taxon>Bacillales</taxon>
        <taxon>Paenibacillaceae</taxon>
        <taxon>Paenibacillus</taxon>
    </lineage>
</organism>
<name>A0ABW4UZV6_9BACL</name>
<comment type="caution">
    <text evidence="2">The sequence shown here is derived from an EMBL/GenBank/DDBJ whole genome shotgun (WGS) entry which is preliminary data.</text>
</comment>
<keyword evidence="1" id="KW-1133">Transmembrane helix</keyword>
<dbReference type="Proteomes" id="UP001597403">
    <property type="component" value="Unassembled WGS sequence"/>
</dbReference>
<evidence type="ECO:0000313" key="2">
    <source>
        <dbReference type="EMBL" id="MFD1992806.1"/>
    </source>
</evidence>